<dbReference type="EMBL" id="RQEP01000005">
    <property type="protein sequence ID" value="TGK07740.1"/>
    <property type="molecule type" value="Genomic_DNA"/>
</dbReference>
<accession>A0A4R9G9K2</accession>
<dbReference type="Pfam" id="PF07696">
    <property type="entry name" value="7TMR-DISMED2"/>
    <property type="match status" value="1"/>
</dbReference>
<feature type="signal peptide" evidence="2">
    <location>
        <begin position="1"/>
        <end position="22"/>
    </location>
</feature>
<evidence type="ECO:0000313" key="5">
    <source>
        <dbReference type="Proteomes" id="UP000297453"/>
    </source>
</evidence>
<comment type="caution">
    <text evidence="4">The sequence shown here is derived from an EMBL/GenBank/DDBJ whole genome shotgun (WGS) entry which is preliminary data.</text>
</comment>
<dbReference type="InterPro" id="IPR001054">
    <property type="entry name" value="A/G_cyclase"/>
</dbReference>
<feature type="transmembrane region" description="Helical" evidence="1">
    <location>
        <begin position="372"/>
        <end position="392"/>
    </location>
</feature>
<dbReference type="AlphaFoldDB" id="A0A4R9G9K2"/>
<proteinExistence type="predicted"/>
<keyword evidence="2" id="KW-0732">Signal</keyword>
<dbReference type="Pfam" id="PF07695">
    <property type="entry name" value="7TMR-DISM_7TM"/>
    <property type="match status" value="1"/>
</dbReference>
<dbReference type="CDD" id="cd07302">
    <property type="entry name" value="CHD"/>
    <property type="match status" value="1"/>
</dbReference>
<evidence type="ECO:0000256" key="1">
    <source>
        <dbReference type="SAM" id="Phobius"/>
    </source>
</evidence>
<keyword evidence="1" id="KW-1133">Transmembrane helix</keyword>
<dbReference type="PROSITE" id="PS50125">
    <property type="entry name" value="GUANYLATE_CYCLASE_2"/>
    <property type="match status" value="1"/>
</dbReference>
<sequence length="698" mass="79845">MTYSARILLFISLALLSSPIFSEPDTSSDIVLTDEQDQYDIRNAVSFLVDKEKNLTIRDVLKADEGHQFQKFGKTNFGITNFAYWVRIPVMNRSKKVRNWYMEISHPVLDHVDFYIPSASGYIPKFSGDKLPFHEREINHRNFIFELPFGHDENESSEGVFYLRVESESTISLPLEILSEKTFANRNSTEQFVFGLYYGLIFVMALYNLFIFFTVRDLSYLFYVFYIVTFGLLQMSLNGIAFQFIWPNSVWMASYAPTFLIPLLPTFVILFSRYFLITFEYLPRMDKVLLLSSAVGLILTIISIFVKISSVLGILAVFAMLNIPLILGCAIYTLRKGYRPAIYYLTAWLTLLFGGVLYGLKAFGILPDIFLTNYGLQIGAGLEVILLSFALASRINMIKKEKEEAQAKTLEMQKILTESYARFVPKDFLANLGKESILDVRLGDQIQKEMAVLFSDIRSFTTLSEQMTPAENFNFINSYLSRMSPIIQRHNGFIDKFIGDAIMALFQRNVIDAVSAGVEMQKYLKVYNEHRNRQGYMPIQIGVGIHSGSLMLGTIGAEERLEGTVISDTVNLASRIESLTKVYGSRIAVSESTIEEVKKEGRFNFRFLDRVKVKGKQKPVSVYEVFDGDEPEQQDLKIKTRESYEKGVKAFYAHAFDEAKIQFEKVISLFPDDKATQLYLKRLFPVTHTAKAVEEIED</sequence>
<feature type="chain" id="PRO_5020187701" evidence="2">
    <location>
        <begin position="23"/>
        <end position="698"/>
    </location>
</feature>
<evidence type="ECO:0000313" key="4">
    <source>
        <dbReference type="EMBL" id="TGK07740.1"/>
    </source>
</evidence>
<evidence type="ECO:0000259" key="3">
    <source>
        <dbReference type="PROSITE" id="PS50125"/>
    </source>
</evidence>
<dbReference type="SUPFAM" id="SSF55073">
    <property type="entry name" value="Nucleotide cyclase"/>
    <property type="match status" value="1"/>
</dbReference>
<dbReference type="InterPro" id="IPR011622">
    <property type="entry name" value="7TMR_DISM_rcpt_extracell_dom2"/>
</dbReference>
<keyword evidence="5" id="KW-1185">Reference proteome</keyword>
<dbReference type="Proteomes" id="UP000297453">
    <property type="component" value="Unassembled WGS sequence"/>
</dbReference>
<name>A0A4R9G9K2_9LEPT</name>
<feature type="transmembrane region" description="Helical" evidence="1">
    <location>
        <begin position="312"/>
        <end position="334"/>
    </location>
</feature>
<feature type="transmembrane region" description="Helical" evidence="1">
    <location>
        <begin position="220"/>
        <end position="246"/>
    </location>
</feature>
<dbReference type="Gene3D" id="3.30.70.1230">
    <property type="entry name" value="Nucleotide cyclase"/>
    <property type="match status" value="1"/>
</dbReference>
<dbReference type="GO" id="GO:0006171">
    <property type="term" value="P:cAMP biosynthetic process"/>
    <property type="evidence" value="ECO:0007669"/>
    <property type="project" value="TreeGrafter"/>
</dbReference>
<organism evidence="4 5">
    <name type="scientific">Leptospira semungkisensis</name>
    <dbReference type="NCBI Taxonomy" id="2484985"/>
    <lineage>
        <taxon>Bacteria</taxon>
        <taxon>Pseudomonadati</taxon>
        <taxon>Spirochaetota</taxon>
        <taxon>Spirochaetia</taxon>
        <taxon>Leptospirales</taxon>
        <taxon>Leptospiraceae</taxon>
        <taxon>Leptospira</taxon>
    </lineage>
</organism>
<dbReference type="GO" id="GO:0035556">
    <property type="term" value="P:intracellular signal transduction"/>
    <property type="evidence" value="ECO:0007669"/>
    <property type="project" value="InterPro"/>
</dbReference>
<dbReference type="PANTHER" id="PTHR43081:SF1">
    <property type="entry name" value="ADENYLATE CYCLASE, TERMINAL-DIFFERENTIATION SPECIFIC"/>
    <property type="match status" value="1"/>
</dbReference>
<dbReference type="GO" id="GO:0004016">
    <property type="term" value="F:adenylate cyclase activity"/>
    <property type="evidence" value="ECO:0007669"/>
    <property type="project" value="UniProtKB-ARBA"/>
</dbReference>
<evidence type="ECO:0000256" key="2">
    <source>
        <dbReference type="SAM" id="SignalP"/>
    </source>
</evidence>
<dbReference type="Gene3D" id="2.60.40.2380">
    <property type="match status" value="1"/>
</dbReference>
<dbReference type="InterPro" id="IPR029787">
    <property type="entry name" value="Nucleotide_cyclase"/>
</dbReference>
<feature type="transmembrane region" description="Helical" evidence="1">
    <location>
        <begin position="288"/>
        <end position="306"/>
    </location>
</feature>
<gene>
    <name evidence="4" type="ORF">EHO59_06475</name>
</gene>
<dbReference type="InterPro" id="IPR050697">
    <property type="entry name" value="Adenylyl/Guanylyl_Cyclase_3/4"/>
</dbReference>
<dbReference type="SMART" id="SM00044">
    <property type="entry name" value="CYCc"/>
    <property type="match status" value="1"/>
</dbReference>
<dbReference type="OrthoDB" id="337251at2"/>
<keyword evidence="1" id="KW-0472">Membrane</keyword>
<dbReference type="PANTHER" id="PTHR43081">
    <property type="entry name" value="ADENYLATE CYCLASE, TERMINAL-DIFFERENTIATION SPECIFIC-RELATED"/>
    <property type="match status" value="1"/>
</dbReference>
<feature type="transmembrane region" description="Helical" evidence="1">
    <location>
        <begin position="252"/>
        <end position="276"/>
    </location>
</feature>
<dbReference type="InterPro" id="IPR011623">
    <property type="entry name" value="7TMR_DISM_rcpt_extracell_dom1"/>
</dbReference>
<keyword evidence="1" id="KW-0812">Transmembrane</keyword>
<dbReference type="Pfam" id="PF00211">
    <property type="entry name" value="Guanylate_cyc"/>
    <property type="match status" value="1"/>
</dbReference>
<feature type="transmembrane region" description="Helical" evidence="1">
    <location>
        <begin position="192"/>
        <end position="213"/>
    </location>
</feature>
<protein>
    <submittedName>
        <fullName evidence="4">Guanylate cyclase</fullName>
    </submittedName>
</protein>
<dbReference type="RefSeq" id="WP_135585886.1">
    <property type="nucleotide sequence ID" value="NZ_RQEP01000005.1"/>
</dbReference>
<reference evidence="4" key="1">
    <citation type="journal article" date="2019" name="PLoS Negl. Trop. Dis.">
        <title>Revisiting the worldwide diversity of Leptospira species in the environment.</title>
        <authorList>
            <person name="Vincent A.T."/>
            <person name="Schiettekatte O."/>
            <person name="Bourhy P."/>
            <person name="Veyrier F.J."/>
            <person name="Picardeau M."/>
        </authorList>
    </citation>
    <scope>NUCLEOTIDE SEQUENCE [LARGE SCALE GENOMIC DNA]</scope>
    <source>
        <strain evidence="4">SSS9</strain>
    </source>
</reference>
<feature type="domain" description="Guanylate cyclase" evidence="3">
    <location>
        <begin position="451"/>
        <end position="577"/>
    </location>
</feature>
<feature type="transmembrane region" description="Helical" evidence="1">
    <location>
        <begin position="341"/>
        <end position="360"/>
    </location>
</feature>